<dbReference type="Proteomes" id="UP000477386">
    <property type="component" value="Unassembled WGS sequence"/>
</dbReference>
<dbReference type="RefSeq" id="WP_164043342.1">
    <property type="nucleotide sequence ID" value="NZ_JAAGNZ010000003.1"/>
</dbReference>
<proteinExistence type="predicted"/>
<comment type="caution">
    <text evidence="2">The sequence shown here is derived from an EMBL/GenBank/DDBJ whole genome shotgun (WGS) entry which is preliminary data.</text>
</comment>
<name>A0A6M0IQ12_9BACT</name>
<keyword evidence="1" id="KW-0812">Transmembrane</keyword>
<organism evidence="2 3">
    <name type="scientific">Spirosoma agri</name>
    <dbReference type="NCBI Taxonomy" id="1987381"/>
    <lineage>
        <taxon>Bacteria</taxon>
        <taxon>Pseudomonadati</taxon>
        <taxon>Bacteroidota</taxon>
        <taxon>Cytophagia</taxon>
        <taxon>Cytophagales</taxon>
        <taxon>Cytophagaceae</taxon>
        <taxon>Spirosoma</taxon>
    </lineage>
</organism>
<feature type="transmembrane region" description="Helical" evidence="1">
    <location>
        <begin position="7"/>
        <end position="24"/>
    </location>
</feature>
<dbReference type="AlphaFoldDB" id="A0A6M0IQ12"/>
<feature type="transmembrane region" description="Helical" evidence="1">
    <location>
        <begin position="36"/>
        <end position="58"/>
    </location>
</feature>
<sequence>MKRLFEFVCWLLVVIIPLVVYFSVDITDLMLTSSLWRWVVYCYPIICFDVLGLFYLWLKGRGR</sequence>
<protein>
    <submittedName>
        <fullName evidence="2">Uncharacterized protein</fullName>
    </submittedName>
</protein>
<accession>A0A6M0IQ12</accession>
<evidence type="ECO:0000313" key="2">
    <source>
        <dbReference type="EMBL" id="NEU70134.1"/>
    </source>
</evidence>
<gene>
    <name evidence="2" type="ORF">GK091_24875</name>
</gene>
<evidence type="ECO:0000313" key="3">
    <source>
        <dbReference type="Proteomes" id="UP000477386"/>
    </source>
</evidence>
<keyword evidence="1" id="KW-1133">Transmembrane helix</keyword>
<evidence type="ECO:0000256" key="1">
    <source>
        <dbReference type="SAM" id="Phobius"/>
    </source>
</evidence>
<keyword evidence="3" id="KW-1185">Reference proteome</keyword>
<keyword evidence="1" id="KW-0472">Membrane</keyword>
<reference evidence="2 3" key="1">
    <citation type="submission" date="2020-02" db="EMBL/GenBank/DDBJ databases">
        <title>Draft genome sequence of two Spirosoma agri KCTC 52727 and Spirosoma terrae KCTC 52035.</title>
        <authorList>
            <person name="Rojas J."/>
            <person name="Ambika Manirajan B."/>
            <person name="Ratering S."/>
            <person name="Suarez C."/>
            <person name="Schnell S."/>
        </authorList>
    </citation>
    <scope>NUCLEOTIDE SEQUENCE [LARGE SCALE GENOMIC DNA]</scope>
    <source>
        <strain evidence="2 3">KCTC 52727</strain>
    </source>
</reference>
<dbReference type="EMBL" id="JAAGNZ010000003">
    <property type="protein sequence ID" value="NEU70134.1"/>
    <property type="molecule type" value="Genomic_DNA"/>
</dbReference>